<gene>
    <name evidence="2" type="ORF">MNBD_GAMMA02-694</name>
</gene>
<dbReference type="Gene3D" id="3.40.30.10">
    <property type="entry name" value="Glutaredoxin"/>
    <property type="match status" value="1"/>
</dbReference>
<dbReference type="GO" id="GO:0045454">
    <property type="term" value="P:cell redox homeostasis"/>
    <property type="evidence" value="ECO:0007669"/>
    <property type="project" value="TreeGrafter"/>
</dbReference>
<dbReference type="PROSITE" id="PS51354">
    <property type="entry name" value="GLUTAREDOXIN_2"/>
    <property type="match status" value="1"/>
</dbReference>
<protein>
    <recommendedName>
        <fullName evidence="1">Glutaredoxin domain-containing protein</fullName>
    </recommendedName>
</protein>
<evidence type="ECO:0000313" key="2">
    <source>
        <dbReference type="EMBL" id="VAW43778.1"/>
    </source>
</evidence>
<dbReference type="Pfam" id="PF00462">
    <property type="entry name" value="Glutaredoxin"/>
    <property type="match status" value="1"/>
</dbReference>
<dbReference type="PANTHER" id="PTHR34386">
    <property type="entry name" value="GLUTAREDOXIN"/>
    <property type="match status" value="1"/>
</dbReference>
<name>A0A3B0VJJ4_9ZZZZ</name>
<proteinExistence type="predicted"/>
<reference evidence="2" key="1">
    <citation type="submission" date="2018-06" db="EMBL/GenBank/DDBJ databases">
        <authorList>
            <person name="Zhirakovskaya E."/>
        </authorList>
    </citation>
    <scope>NUCLEOTIDE SEQUENCE</scope>
</reference>
<sequence>MKLLIMLAVAFFIYQKWGVTDASAELNQKHGSDVIMYSTSTCGYCKKARVLLNMQGVKYKDLDIGKSATANAEFKSLGGRGVPLFLIQGEVIKGFNQNRVLELVKGL</sequence>
<dbReference type="InterPro" id="IPR036249">
    <property type="entry name" value="Thioredoxin-like_sf"/>
</dbReference>
<dbReference type="EMBL" id="UOFA01000031">
    <property type="protein sequence ID" value="VAW43778.1"/>
    <property type="molecule type" value="Genomic_DNA"/>
</dbReference>
<dbReference type="InterPro" id="IPR002109">
    <property type="entry name" value="Glutaredoxin"/>
</dbReference>
<dbReference type="InterPro" id="IPR051548">
    <property type="entry name" value="Grx-like_ET"/>
</dbReference>
<evidence type="ECO:0000259" key="1">
    <source>
        <dbReference type="Pfam" id="PF00462"/>
    </source>
</evidence>
<dbReference type="SUPFAM" id="SSF52833">
    <property type="entry name" value="Thioredoxin-like"/>
    <property type="match status" value="1"/>
</dbReference>
<organism evidence="2">
    <name type="scientific">hydrothermal vent metagenome</name>
    <dbReference type="NCBI Taxonomy" id="652676"/>
    <lineage>
        <taxon>unclassified sequences</taxon>
        <taxon>metagenomes</taxon>
        <taxon>ecological metagenomes</taxon>
    </lineage>
</organism>
<dbReference type="PANTHER" id="PTHR34386:SF1">
    <property type="entry name" value="GLUTAREDOXIN-LIKE PROTEIN NRDH"/>
    <property type="match status" value="1"/>
</dbReference>
<dbReference type="CDD" id="cd02976">
    <property type="entry name" value="NrdH"/>
    <property type="match status" value="1"/>
</dbReference>
<accession>A0A3B0VJJ4</accession>
<feature type="domain" description="Glutaredoxin" evidence="1">
    <location>
        <begin position="34"/>
        <end position="92"/>
    </location>
</feature>
<dbReference type="AlphaFoldDB" id="A0A3B0VJJ4"/>
<dbReference type="GO" id="GO:0009055">
    <property type="term" value="F:electron transfer activity"/>
    <property type="evidence" value="ECO:0007669"/>
    <property type="project" value="TreeGrafter"/>
</dbReference>